<accession>A0A645FW02</accession>
<evidence type="ECO:0000313" key="1">
    <source>
        <dbReference type="EMBL" id="MPN16214.1"/>
    </source>
</evidence>
<proteinExistence type="predicted"/>
<protein>
    <submittedName>
        <fullName evidence="1">Uncharacterized protein</fullName>
    </submittedName>
</protein>
<dbReference type="EMBL" id="VSSQ01063136">
    <property type="protein sequence ID" value="MPN16214.1"/>
    <property type="molecule type" value="Genomic_DNA"/>
</dbReference>
<comment type="caution">
    <text evidence="1">The sequence shown here is derived from an EMBL/GenBank/DDBJ whole genome shotgun (WGS) entry which is preliminary data.</text>
</comment>
<gene>
    <name evidence="1" type="ORF">SDC9_163552</name>
</gene>
<name>A0A645FW02_9ZZZZ</name>
<dbReference type="AlphaFoldDB" id="A0A645FW02"/>
<sequence length="178" mass="20507">MLLPEYFFPFQQRQQGALRKIINPLAHLHKLFNEAAVWALFEDDQVELHIQILDDRLVVVEAFFRLRDQLGELWYAPLPRVVKGKLIGHALKRGSHLLGFHDLVYGKLAHDDALAGNDPHEPLRLQLYHAVAVGRAADVEFLEYLLLIDGVSRLQLAGIYLSFNIIVKFFSQRFIVEK</sequence>
<reference evidence="1" key="1">
    <citation type="submission" date="2019-08" db="EMBL/GenBank/DDBJ databases">
        <authorList>
            <person name="Kucharzyk K."/>
            <person name="Murdoch R.W."/>
            <person name="Higgins S."/>
            <person name="Loffler F."/>
        </authorList>
    </citation>
    <scope>NUCLEOTIDE SEQUENCE</scope>
</reference>
<organism evidence="1">
    <name type="scientific">bioreactor metagenome</name>
    <dbReference type="NCBI Taxonomy" id="1076179"/>
    <lineage>
        <taxon>unclassified sequences</taxon>
        <taxon>metagenomes</taxon>
        <taxon>ecological metagenomes</taxon>
    </lineage>
</organism>